<feature type="compositionally biased region" description="Basic residues" evidence="1">
    <location>
        <begin position="363"/>
        <end position="372"/>
    </location>
</feature>
<reference evidence="3" key="1">
    <citation type="submission" date="2021-11" db="EMBL/GenBank/DDBJ databases">
        <authorList>
            <consortium name="Genoscope - CEA"/>
            <person name="William W."/>
        </authorList>
    </citation>
    <scope>NUCLEOTIDE SEQUENCE</scope>
</reference>
<evidence type="ECO:0000256" key="1">
    <source>
        <dbReference type="SAM" id="MobiDB-lite"/>
    </source>
</evidence>
<organism evidence="3 4">
    <name type="scientific">Pelagomonas calceolata</name>
    <dbReference type="NCBI Taxonomy" id="35677"/>
    <lineage>
        <taxon>Eukaryota</taxon>
        <taxon>Sar</taxon>
        <taxon>Stramenopiles</taxon>
        <taxon>Ochrophyta</taxon>
        <taxon>Pelagophyceae</taxon>
        <taxon>Pelagomonadales</taxon>
        <taxon>Pelagomonadaceae</taxon>
        <taxon>Pelagomonas</taxon>
    </lineage>
</organism>
<keyword evidence="4" id="KW-1185">Reference proteome</keyword>
<dbReference type="AlphaFoldDB" id="A0A8J2WW02"/>
<evidence type="ECO:0000313" key="3">
    <source>
        <dbReference type="EMBL" id="CAH0367960.1"/>
    </source>
</evidence>
<accession>A0A8J2WW02</accession>
<dbReference type="EMBL" id="CAKKNE010000002">
    <property type="protein sequence ID" value="CAH0367960.1"/>
    <property type="molecule type" value="Genomic_DNA"/>
</dbReference>
<dbReference type="Proteomes" id="UP000789595">
    <property type="component" value="Unassembled WGS sequence"/>
</dbReference>
<proteinExistence type="predicted"/>
<sequence length="372" mass="41286">MKPDDAPVDDLLALIRNCLGDAAQGCASELRTQGVQGVDDWSILETAGEQHCLDVLAAVATKHSLNAVQVARLRVALRGQGQRFAAPRCDAAPVKDGLRLPIGQAFRRFTLGNLLEMMFLFSNRPGWYRAVFDALDGYRLREAYFESCQIFMLVSALLMGGNLTLITYDLGRDQTRGPPLHIICLTLNLFAFFCGFCAVLFQLYALHAYLPVHVDNLRDVLRASRMLPMTGGLYFGLSAWGIFLGLVCESMRPLEGLNFWLFRVRDFGWGWRIVPLLAMGVCFVTVQIPFFIQISGVDRIIAHSGALGERQVLPNEAVAWSASTTKRSLAAVALSEQNRDLEELYVRRRRAPPAGDAAPSPRRGARLMPKAR</sequence>
<keyword evidence="2" id="KW-1133">Transmembrane helix</keyword>
<keyword evidence="2" id="KW-0812">Transmembrane</keyword>
<evidence type="ECO:0000256" key="2">
    <source>
        <dbReference type="SAM" id="Phobius"/>
    </source>
</evidence>
<feature type="compositionally biased region" description="Low complexity" evidence="1">
    <location>
        <begin position="352"/>
        <end position="362"/>
    </location>
</feature>
<feature type="transmembrane region" description="Helical" evidence="2">
    <location>
        <begin position="150"/>
        <end position="170"/>
    </location>
</feature>
<evidence type="ECO:0000313" key="4">
    <source>
        <dbReference type="Proteomes" id="UP000789595"/>
    </source>
</evidence>
<keyword evidence="2" id="KW-0472">Membrane</keyword>
<gene>
    <name evidence="3" type="ORF">PECAL_2P10060</name>
</gene>
<name>A0A8J2WW02_9STRA</name>
<comment type="caution">
    <text evidence="3">The sequence shown here is derived from an EMBL/GenBank/DDBJ whole genome shotgun (WGS) entry which is preliminary data.</text>
</comment>
<feature type="transmembrane region" description="Helical" evidence="2">
    <location>
        <begin position="269"/>
        <end position="292"/>
    </location>
</feature>
<feature type="region of interest" description="Disordered" evidence="1">
    <location>
        <begin position="347"/>
        <end position="372"/>
    </location>
</feature>
<protein>
    <submittedName>
        <fullName evidence="3">Uncharacterized protein</fullName>
    </submittedName>
</protein>
<feature type="transmembrane region" description="Helical" evidence="2">
    <location>
        <begin position="182"/>
        <end position="206"/>
    </location>
</feature>
<feature type="transmembrane region" description="Helical" evidence="2">
    <location>
        <begin position="226"/>
        <end position="248"/>
    </location>
</feature>